<dbReference type="SUPFAM" id="SSF51905">
    <property type="entry name" value="FAD/NAD(P)-binding domain"/>
    <property type="match status" value="1"/>
</dbReference>
<dbReference type="InterPro" id="IPR050631">
    <property type="entry name" value="PheA/TfdB_FAD_monoxygenase"/>
</dbReference>
<dbReference type="Proteomes" id="UP000218165">
    <property type="component" value="Chromosome"/>
</dbReference>
<dbReference type="GO" id="GO:0019622">
    <property type="term" value="P:3-(3-hydroxy)phenylpropionate catabolic process"/>
    <property type="evidence" value="ECO:0007669"/>
    <property type="project" value="TreeGrafter"/>
</dbReference>
<reference evidence="4" key="1">
    <citation type="submission" date="2017-09" db="EMBL/GenBank/DDBJ databases">
        <title>Brachybacterium sp. VM2412.</title>
        <authorList>
            <person name="Tak E.J."/>
            <person name="Bae J.-W."/>
        </authorList>
    </citation>
    <scope>NUCLEOTIDE SEQUENCE [LARGE SCALE GENOMIC DNA]</scope>
    <source>
        <strain evidence="4">VM2412</strain>
    </source>
</reference>
<organism evidence="3 4">
    <name type="scientific">Brachybacterium vulturis</name>
    <dbReference type="NCBI Taxonomy" id="2017484"/>
    <lineage>
        <taxon>Bacteria</taxon>
        <taxon>Bacillati</taxon>
        <taxon>Actinomycetota</taxon>
        <taxon>Actinomycetes</taxon>
        <taxon>Micrococcales</taxon>
        <taxon>Dermabacteraceae</taxon>
        <taxon>Brachybacterium</taxon>
    </lineage>
</organism>
<name>A0A291GIZ8_9MICO</name>
<dbReference type="InterPro" id="IPR036188">
    <property type="entry name" value="FAD/NAD-bd_sf"/>
</dbReference>
<dbReference type="PRINTS" id="PR00420">
    <property type="entry name" value="RNGMNOXGNASE"/>
</dbReference>
<dbReference type="Gene3D" id="3.50.50.60">
    <property type="entry name" value="FAD/NAD(P)-binding domain"/>
    <property type="match status" value="1"/>
</dbReference>
<proteinExistence type="predicted"/>
<keyword evidence="4" id="KW-1185">Reference proteome</keyword>
<dbReference type="AlphaFoldDB" id="A0A291GIZ8"/>
<evidence type="ECO:0000313" key="4">
    <source>
        <dbReference type="Proteomes" id="UP000218165"/>
    </source>
</evidence>
<evidence type="ECO:0000256" key="1">
    <source>
        <dbReference type="ARBA" id="ARBA00023002"/>
    </source>
</evidence>
<dbReference type="RefSeq" id="WP_096801298.1">
    <property type="nucleotide sequence ID" value="NZ_CP023563.1"/>
</dbReference>
<dbReference type="GO" id="GO:0008688">
    <property type="term" value="F:3-(3-hydroxyphenyl)propionate hydroxylase activity"/>
    <property type="evidence" value="ECO:0007669"/>
    <property type="project" value="TreeGrafter"/>
</dbReference>
<gene>
    <name evidence="3" type="ORF">CFK38_00450</name>
</gene>
<dbReference type="InterPro" id="IPR002938">
    <property type="entry name" value="FAD-bd"/>
</dbReference>
<dbReference type="OrthoDB" id="4246007at2"/>
<evidence type="ECO:0000313" key="3">
    <source>
        <dbReference type="EMBL" id="ATG50158.1"/>
    </source>
</evidence>
<dbReference type="Gene3D" id="3.30.70.2450">
    <property type="match status" value="1"/>
</dbReference>
<feature type="domain" description="FAD-binding" evidence="2">
    <location>
        <begin position="9"/>
        <end position="331"/>
    </location>
</feature>
<dbReference type="KEGG" id="brz:CFK38_00450"/>
<dbReference type="EMBL" id="CP023563">
    <property type="protein sequence ID" value="ATG50158.1"/>
    <property type="molecule type" value="Genomic_DNA"/>
</dbReference>
<accession>A0A291GIZ8</accession>
<dbReference type="PANTHER" id="PTHR43476:SF3">
    <property type="entry name" value="FAD-BINDING MONOOXYGENASE"/>
    <property type="match status" value="1"/>
</dbReference>
<dbReference type="PANTHER" id="PTHR43476">
    <property type="entry name" value="3-(3-HYDROXY-PHENYL)PROPIONATE/3-HYDROXYCINNAMIC ACID HYDROXYLASE"/>
    <property type="match status" value="1"/>
</dbReference>
<keyword evidence="1" id="KW-0560">Oxidoreductase</keyword>
<evidence type="ECO:0000259" key="2">
    <source>
        <dbReference type="Pfam" id="PF01494"/>
    </source>
</evidence>
<protein>
    <recommendedName>
        <fullName evidence="2">FAD-binding domain-containing protein</fullName>
    </recommendedName>
</protein>
<dbReference type="Pfam" id="PF01494">
    <property type="entry name" value="FAD_binding_3"/>
    <property type="match status" value="1"/>
</dbReference>
<dbReference type="GO" id="GO:0071949">
    <property type="term" value="F:FAD binding"/>
    <property type="evidence" value="ECO:0007669"/>
    <property type="project" value="InterPro"/>
</dbReference>
<sequence length="399" mass="42544">MTEPAEEDECAVAIVGAGPTGLVLACLLARRGVEVRVLERRTEAPASSRAIGLHPPALRALAELGLEREAVALGERLRVGRARCRDRELGSVDFARADPRRPYVLALPQTLTEELLARRLAALTPSALRRGWEVTDLRESARTVALTARDSDGGGGTLRLRAGLVVGADGSRSRVRALLGITTRGRDYPDTYLMGDLSDPTAAGGGREAVVHLEPGGVVESFPLPGGRRRWVVHTGRTGTDPSPAQLVALVRERTGTVLDPATTTMLSAFTVRRRTARRLLSRRCVLLGDAAHEISPIGGQGITLAWLDALDLAPLLGRATSGERTGALQDDPAWRRAERRIRCRARLAGAVAAANTALGRPAGARVSALRALAVRGLLATPLRRGLAWAYSMGWVRTG</sequence>